<accession>A0A1S7TJX9</accession>
<dbReference type="EMBL" id="FCNP01000006">
    <property type="protein sequence ID" value="CVI54935.1"/>
    <property type="molecule type" value="Genomic_DNA"/>
</dbReference>
<organism evidence="1 2">
    <name type="scientific">Agrobacterium deltaense NCPPB 1641</name>
    <dbReference type="NCBI Taxonomy" id="1183425"/>
    <lineage>
        <taxon>Bacteria</taxon>
        <taxon>Pseudomonadati</taxon>
        <taxon>Pseudomonadota</taxon>
        <taxon>Alphaproteobacteria</taxon>
        <taxon>Hyphomicrobiales</taxon>
        <taxon>Rhizobiaceae</taxon>
        <taxon>Rhizobium/Agrobacterium group</taxon>
        <taxon>Agrobacterium</taxon>
    </lineage>
</organism>
<protein>
    <submittedName>
        <fullName evidence="1">Uncharacterized protein</fullName>
    </submittedName>
</protein>
<name>A0A1S7TJX9_9HYPH</name>
<comment type="caution">
    <text evidence="1">The sequence shown here is derived from an EMBL/GenBank/DDBJ whole genome shotgun (WGS) entry which is preliminary data.</text>
</comment>
<gene>
    <name evidence="1" type="ORF">AGR7A_Cc140020</name>
</gene>
<reference evidence="1" key="1">
    <citation type="submission" date="2016-01" db="EMBL/GenBank/DDBJ databases">
        <authorList>
            <person name="Regsiter A."/>
            <person name="william w."/>
        </authorList>
    </citation>
    <scope>NUCLEOTIDE SEQUENCE</scope>
    <source>
        <strain evidence="1">NCPPB 1641</strain>
    </source>
</reference>
<sequence>MEGSAERIIPGCTLALCVTSATAKRYVDFESDYIEGDVLGGRKARLTDMSDGRTHVGKITEVIDFA</sequence>
<evidence type="ECO:0000313" key="2">
    <source>
        <dbReference type="Proteomes" id="UP000192140"/>
    </source>
</evidence>
<dbReference type="AlphaFoldDB" id="A0A1S7TJX9"/>
<proteinExistence type="predicted"/>
<keyword evidence="2" id="KW-1185">Reference proteome</keyword>
<evidence type="ECO:0000313" key="1">
    <source>
        <dbReference type="EMBL" id="CVI54935.1"/>
    </source>
</evidence>
<dbReference type="Proteomes" id="UP000192140">
    <property type="component" value="Unassembled WGS sequence"/>
</dbReference>